<evidence type="ECO:0000313" key="1">
    <source>
        <dbReference type="EMBL" id="KAK3331378.1"/>
    </source>
</evidence>
<keyword evidence="2" id="KW-1185">Reference proteome</keyword>
<evidence type="ECO:0000313" key="2">
    <source>
        <dbReference type="Proteomes" id="UP001283341"/>
    </source>
</evidence>
<gene>
    <name evidence="1" type="ORF">B0H66DRAFT_613746</name>
</gene>
<dbReference type="Proteomes" id="UP001283341">
    <property type="component" value="Unassembled WGS sequence"/>
</dbReference>
<protein>
    <submittedName>
        <fullName evidence="1">Uncharacterized protein</fullName>
    </submittedName>
</protein>
<reference evidence="1" key="1">
    <citation type="journal article" date="2023" name="Mol. Phylogenet. Evol.">
        <title>Genome-scale phylogeny and comparative genomics of the fungal order Sordariales.</title>
        <authorList>
            <person name="Hensen N."/>
            <person name="Bonometti L."/>
            <person name="Westerberg I."/>
            <person name="Brannstrom I.O."/>
            <person name="Guillou S."/>
            <person name="Cros-Aarteil S."/>
            <person name="Calhoun S."/>
            <person name="Haridas S."/>
            <person name="Kuo A."/>
            <person name="Mondo S."/>
            <person name="Pangilinan J."/>
            <person name="Riley R."/>
            <person name="LaButti K."/>
            <person name="Andreopoulos B."/>
            <person name="Lipzen A."/>
            <person name="Chen C."/>
            <person name="Yan M."/>
            <person name="Daum C."/>
            <person name="Ng V."/>
            <person name="Clum A."/>
            <person name="Steindorff A."/>
            <person name="Ohm R.A."/>
            <person name="Martin F."/>
            <person name="Silar P."/>
            <person name="Natvig D.O."/>
            <person name="Lalanne C."/>
            <person name="Gautier V."/>
            <person name="Ament-Velasquez S.L."/>
            <person name="Kruys A."/>
            <person name="Hutchinson M.I."/>
            <person name="Powell A.J."/>
            <person name="Barry K."/>
            <person name="Miller A.N."/>
            <person name="Grigoriev I.V."/>
            <person name="Debuchy R."/>
            <person name="Gladieux P."/>
            <person name="Hiltunen Thoren M."/>
            <person name="Johannesson H."/>
        </authorList>
    </citation>
    <scope>NUCLEOTIDE SEQUENCE</scope>
    <source>
        <strain evidence="1">CBS 118394</strain>
    </source>
</reference>
<sequence>MPAENLDVGGVLASSDVLSSGSHSLIGLHSVEADQRRLGLSLQLVYIDIHSWQNNTPKQIPQRKGTAGWPPHHTQSGWFMTRLLGRIVQGLAVTPLELATSGLLLCAMTTLWFWWRNPLDTQGQSPDESSFTAQDTQKLKQLRIDSRSDNWSVWKEINKDDSDRTFTALHFPSSDAILKGSDRTVLAELEDMLSKKNFRDPKDWHICIKATPFQLGFADEVMPRGNWALGDDIREWLERPHKYGKIAMERWTNPPLRYPVGMGHM</sequence>
<dbReference type="EMBL" id="JAUEDM010000001">
    <property type="protein sequence ID" value="KAK3331378.1"/>
    <property type="molecule type" value="Genomic_DNA"/>
</dbReference>
<organism evidence="1 2">
    <name type="scientific">Apodospora peruviana</name>
    <dbReference type="NCBI Taxonomy" id="516989"/>
    <lineage>
        <taxon>Eukaryota</taxon>
        <taxon>Fungi</taxon>
        <taxon>Dikarya</taxon>
        <taxon>Ascomycota</taxon>
        <taxon>Pezizomycotina</taxon>
        <taxon>Sordariomycetes</taxon>
        <taxon>Sordariomycetidae</taxon>
        <taxon>Sordariales</taxon>
        <taxon>Lasiosphaeriaceae</taxon>
        <taxon>Apodospora</taxon>
    </lineage>
</organism>
<name>A0AAE0IUA0_9PEZI</name>
<dbReference type="AlphaFoldDB" id="A0AAE0IUA0"/>
<proteinExistence type="predicted"/>
<reference evidence="1" key="2">
    <citation type="submission" date="2023-06" db="EMBL/GenBank/DDBJ databases">
        <authorList>
            <consortium name="Lawrence Berkeley National Laboratory"/>
            <person name="Haridas S."/>
            <person name="Hensen N."/>
            <person name="Bonometti L."/>
            <person name="Westerberg I."/>
            <person name="Brannstrom I.O."/>
            <person name="Guillou S."/>
            <person name="Cros-Aarteil S."/>
            <person name="Calhoun S."/>
            <person name="Kuo A."/>
            <person name="Mondo S."/>
            <person name="Pangilinan J."/>
            <person name="Riley R."/>
            <person name="Labutti K."/>
            <person name="Andreopoulos B."/>
            <person name="Lipzen A."/>
            <person name="Chen C."/>
            <person name="Yanf M."/>
            <person name="Daum C."/>
            <person name="Ng V."/>
            <person name="Clum A."/>
            <person name="Steindorff A."/>
            <person name="Ohm R."/>
            <person name="Martin F."/>
            <person name="Silar P."/>
            <person name="Natvig D."/>
            <person name="Lalanne C."/>
            <person name="Gautier V."/>
            <person name="Ament-Velasquez S.L."/>
            <person name="Kruys A."/>
            <person name="Hutchinson M.I."/>
            <person name="Powell A.J."/>
            <person name="Barry K."/>
            <person name="Miller A.N."/>
            <person name="Grigoriev I.V."/>
            <person name="Debuchy R."/>
            <person name="Gladieux P."/>
            <person name="Thoren M.H."/>
            <person name="Johannesson H."/>
        </authorList>
    </citation>
    <scope>NUCLEOTIDE SEQUENCE</scope>
    <source>
        <strain evidence="1">CBS 118394</strain>
    </source>
</reference>
<comment type="caution">
    <text evidence="1">The sequence shown here is derived from an EMBL/GenBank/DDBJ whole genome shotgun (WGS) entry which is preliminary data.</text>
</comment>
<accession>A0AAE0IUA0</accession>